<dbReference type="Proteomes" id="UP000317977">
    <property type="component" value="Unassembled WGS sequence"/>
</dbReference>
<name>A0A5C6F452_9BACT</name>
<sequence length="74" mass="8258">MQFLSHCFTSVNFTLPLGIGIYPSLTNSIHPFLGGSRRSLRRRGEGYLARWEYWSVANPLPETSYLGSDPPQGG</sequence>
<accession>A0A5C6F452</accession>
<keyword evidence="2" id="KW-1185">Reference proteome</keyword>
<evidence type="ECO:0000313" key="2">
    <source>
        <dbReference type="Proteomes" id="UP000317977"/>
    </source>
</evidence>
<reference evidence="1 2" key="1">
    <citation type="submission" date="2019-02" db="EMBL/GenBank/DDBJ databases">
        <title>Deep-cultivation of Planctomycetes and their phenomic and genomic characterization uncovers novel biology.</title>
        <authorList>
            <person name="Wiegand S."/>
            <person name="Jogler M."/>
            <person name="Boedeker C."/>
            <person name="Pinto D."/>
            <person name="Vollmers J."/>
            <person name="Rivas-Marin E."/>
            <person name="Kohn T."/>
            <person name="Peeters S.H."/>
            <person name="Heuer A."/>
            <person name="Rast P."/>
            <person name="Oberbeckmann S."/>
            <person name="Bunk B."/>
            <person name="Jeske O."/>
            <person name="Meyerdierks A."/>
            <person name="Storesund J.E."/>
            <person name="Kallscheuer N."/>
            <person name="Luecker S."/>
            <person name="Lage O.M."/>
            <person name="Pohl T."/>
            <person name="Merkel B.J."/>
            <person name="Hornburger P."/>
            <person name="Mueller R.-W."/>
            <person name="Bruemmer F."/>
            <person name="Labrenz M."/>
            <person name="Spormann A.M."/>
            <person name="Op Den Camp H."/>
            <person name="Overmann J."/>
            <person name="Amann R."/>
            <person name="Jetten M.S.M."/>
            <person name="Mascher T."/>
            <person name="Medema M.H."/>
            <person name="Devos D.P."/>
            <person name="Kaster A.-K."/>
            <person name="Ovreas L."/>
            <person name="Rohde M."/>
            <person name="Galperin M.Y."/>
            <person name="Jogler C."/>
        </authorList>
    </citation>
    <scope>NUCLEOTIDE SEQUENCE [LARGE SCALE GENOMIC DNA]</scope>
    <source>
        <strain evidence="1 2">Poly59</strain>
    </source>
</reference>
<dbReference type="EMBL" id="SJPX01000002">
    <property type="protein sequence ID" value="TWU55227.1"/>
    <property type="molecule type" value="Genomic_DNA"/>
</dbReference>
<proteinExistence type="predicted"/>
<evidence type="ECO:0000313" key="1">
    <source>
        <dbReference type="EMBL" id="TWU55227.1"/>
    </source>
</evidence>
<gene>
    <name evidence="1" type="ORF">Poly59_15240</name>
</gene>
<organism evidence="1 2">
    <name type="scientific">Rubripirellula reticaptiva</name>
    <dbReference type="NCBI Taxonomy" id="2528013"/>
    <lineage>
        <taxon>Bacteria</taxon>
        <taxon>Pseudomonadati</taxon>
        <taxon>Planctomycetota</taxon>
        <taxon>Planctomycetia</taxon>
        <taxon>Pirellulales</taxon>
        <taxon>Pirellulaceae</taxon>
        <taxon>Rubripirellula</taxon>
    </lineage>
</organism>
<protein>
    <submittedName>
        <fullName evidence="1">Uncharacterized protein</fullName>
    </submittedName>
</protein>
<comment type="caution">
    <text evidence="1">The sequence shown here is derived from an EMBL/GenBank/DDBJ whole genome shotgun (WGS) entry which is preliminary data.</text>
</comment>
<dbReference type="AlphaFoldDB" id="A0A5C6F452"/>